<dbReference type="EMBL" id="BPVZ01000010">
    <property type="protein sequence ID" value="GKU96869.1"/>
    <property type="molecule type" value="Genomic_DNA"/>
</dbReference>
<name>A0AAV5IGR4_9ROSI</name>
<protein>
    <submittedName>
        <fullName evidence="1">Uncharacterized protein</fullName>
    </submittedName>
</protein>
<accession>A0AAV5IGR4</accession>
<dbReference type="AlphaFoldDB" id="A0AAV5IGR4"/>
<evidence type="ECO:0000313" key="2">
    <source>
        <dbReference type="Proteomes" id="UP001054252"/>
    </source>
</evidence>
<reference evidence="1 2" key="1">
    <citation type="journal article" date="2021" name="Commun. Biol.">
        <title>The genome of Shorea leprosula (Dipterocarpaceae) highlights the ecological relevance of drought in aseasonal tropical rainforests.</title>
        <authorList>
            <person name="Ng K.K.S."/>
            <person name="Kobayashi M.J."/>
            <person name="Fawcett J.A."/>
            <person name="Hatakeyama M."/>
            <person name="Paape T."/>
            <person name="Ng C.H."/>
            <person name="Ang C.C."/>
            <person name="Tnah L.H."/>
            <person name="Lee C.T."/>
            <person name="Nishiyama T."/>
            <person name="Sese J."/>
            <person name="O'Brien M.J."/>
            <person name="Copetti D."/>
            <person name="Mohd Noor M.I."/>
            <person name="Ong R.C."/>
            <person name="Putra M."/>
            <person name="Sireger I.Z."/>
            <person name="Indrioko S."/>
            <person name="Kosugi Y."/>
            <person name="Izuno A."/>
            <person name="Isagi Y."/>
            <person name="Lee S.L."/>
            <person name="Shimizu K.K."/>
        </authorList>
    </citation>
    <scope>NUCLEOTIDE SEQUENCE [LARGE SCALE GENOMIC DNA]</scope>
    <source>
        <strain evidence="1">214</strain>
    </source>
</reference>
<gene>
    <name evidence="1" type="ORF">SLEP1_g10052</name>
</gene>
<keyword evidence="2" id="KW-1185">Reference proteome</keyword>
<evidence type="ECO:0000313" key="1">
    <source>
        <dbReference type="EMBL" id="GKU96869.1"/>
    </source>
</evidence>
<comment type="caution">
    <text evidence="1">The sequence shown here is derived from an EMBL/GenBank/DDBJ whole genome shotgun (WGS) entry which is preliminary data.</text>
</comment>
<sequence length="39" mass="4471">MCMLKRNAHMVTPIRKSPSLELHIFRAHSLPISMPAVAW</sequence>
<organism evidence="1 2">
    <name type="scientific">Rubroshorea leprosula</name>
    <dbReference type="NCBI Taxonomy" id="152421"/>
    <lineage>
        <taxon>Eukaryota</taxon>
        <taxon>Viridiplantae</taxon>
        <taxon>Streptophyta</taxon>
        <taxon>Embryophyta</taxon>
        <taxon>Tracheophyta</taxon>
        <taxon>Spermatophyta</taxon>
        <taxon>Magnoliopsida</taxon>
        <taxon>eudicotyledons</taxon>
        <taxon>Gunneridae</taxon>
        <taxon>Pentapetalae</taxon>
        <taxon>rosids</taxon>
        <taxon>malvids</taxon>
        <taxon>Malvales</taxon>
        <taxon>Dipterocarpaceae</taxon>
        <taxon>Rubroshorea</taxon>
    </lineage>
</organism>
<proteinExistence type="predicted"/>
<dbReference type="Proteomes" id="UP001054252">
    <property type="component" value="Unassembled WGS sequence"/>
</dbReference>